<dbReference type="InterPro" id="IPR013087">
    <property type="entry name" value="Znf_C2H2_type"/>
</dbReference>
<keyword evidence="2" id="KW-0479">Metal-binding</keyword>
<evidence type="ECO:0000256" key="9">
    <source>
        <dbReference type="PROSITE-ProRule" id="PRU00042"/>
    </source>
</evidence>
<comment type="caution">
    <text evidence="12">The sequence shown here is derived from an EMBL/GenBank/DDBJ whole genome shotgun (WGS) entry which is preliminary data.</text>
</comment>
<keyword evidence="7" id="KW-0804">Transcription</keyword>
<evidence type="ECO:0000256" key="3">
    <source>
        <dbReference type="ARBA" id="ARBA00022737"/>
    </source>
</evidence>
<dbReference type="GO" id="GO:0008270">
    <property type="term" value="F:zinc ion binding"/>
    <property type="evidence" value="ECO:0007669"/>
    <property type="project" value="UniProtKB-KW"/>
</dbReference>
<feature type="domain" description="C2H2-type" evidence="11">
    <location>
        <begin position="336"/>
        <end position="365"/>
    </location>
</feature>
<dbReference type="GO" id="GO:1990527">
    <property type="term" value="C:Tec1p-Ste12p-Dig1p complex"/>
    <property type="evidence" value="ECO:0007669"/>
    <property type="project" value="TreeGrafter"/>
</dbReference>
<keyword evidence="8" id="KW-0539">Nucleus</keyword>
<feature type="region of interest" description="Disordered" evidence="10">
    <location>
        <begin position="364"/>
        <end position="407"/>
    </location>
</feature>
<feature type="region of interest" description="Disordered" evidence="10">
    <location>
        <begin position="1"/>
        <end position="116"/>
    </location>
</feature>
<evidence type="ECO:0000313" key="13">
    <source>
        <dbReference type="Proteomes" id="UP000827284"/>
    </source>
</evidence>
<dbReference type="Gene3D" id="3.30.160.60">
    <property type="entry name" value="Classic Zinc Finger"/>
    <property type="match status" value="4"/>
</dbReference>
<feature type="compositionally biased region" description="Polar residues" evidence="10">
    <location>
        <begin position="105"/>
        <end position="116"/>
    </location>
</feature>
<comment type="subcellular location">
    <subcellularLocation>
        <location evidence="1">Nucleus</location>
    </subcellularLocation>
</comment>
<name>A0A9P3H971_9FUNG</name>
<feature type="compositionally biased region" description="Low complexity" evidence="10">
    <location>
        <begin position="554"/>
        <end position="568"/>
    </location>
</feature>
<evidence type="ECO:0000256" key="8">
    <source>
        <dbReference type="ARBA" id="ARBA00023242"/>
    </source>
</evidence>
<feature type="region of interest" description="Disordered" evidence="10">
    <location>
        <begin position="153"/>
        <end position="213"/>
    </location>
</feature>
<dbReference type="OrthoDB" id="6365676at2759"/>
<feature type="compositionally biased region" description="Low complexity" evidence="10">
    <location>
        <begin position="427"/>
        <end position="438"/>
    </location>
</feature>
<feature type="domain" description="C2H2-type" evidence="11">
    <location>
        <begin position="784"/>
        <end position="813"/>
    </location>
</feature>
<dbReference type="FunFam" id="3.30.160.60:FF:000125">
    <property type="entry name" value="Putative zinc finger protein 143"/>
    <property type="match status" value="1"/>
</dbReference>
<feature type="region of interest" description="Disordered" evidence="10">
    <location>
        <begin position="700"/>
        <end position="762"/>
    </location>
</feature>
<keyword evidence="4 9" id="KW-0863">Zinc-finger</keyword>
<feature type="compositionally biased region" description="Low complexity" evidence="10">
    <location>
        <begin position="68"/>
        <end position="78"/>
    </location>
</feature>
<keyword evidence="3" id="KW-0677">Repeat</keyword>
<dbReference type="SUPFAM" id="SSF57667">
    <property type="entry name" value="beta-beta-alpha zinc fingers"/>
    <property type="match status" value="4"/>
</dbReference>
<dbReference type="Proteomes" id="UP000827284">
    <property type="component" value="Unassembled WGS sequence"/>
</dbReference>
<evidence type="ECO:0000256" key="7">
    <source>
        <dbReference type="ARBA" id="ARBA00023163"/>
    </source>
</evidence>
<feature type="domain" description="C2H2-type" evidence="11">
    <location>
        <begin position="306"/>
        <end position="335"/>
    </location>
</feature>
<protein>
    <recommendedName>
        <fullName evidence="11">C2H2-type domain-containing protein</fullName>
    </recommendedName>
</protein>
<reference evidence="12" key="1">
    <citation type="submission" date="2021-11" db="EMBL/GenBank/DDBJ databases">
        <authorList>
            <person name="Herlambang A."/>
            <person name="Guo Y."/>
            <person name="Takashima Y."/>
            <person name="Nishizawa T."/>
        </authorList>
    </citation>
    <scope>NUCLEOTIDE SEQUENCE</scope>
    <source>
        <strain evidence="12">E1425</strain>
    </source>
</reference>
<dbReference type="GO" id="GO:0005634">
    <property type="term" value="C:nucleus"/>
    <property type="evidence" value="ECO:0007669"/>
    <property type="project" value="UniProtKB-SubCell"/>
</dbReference>
<dbReference type="GO" id="GO:1990526">
    <property type="term" value="C:Ste12p-Dig1p-Dig2p complex"/>
    <property type="evidence" value="ECO:0007669"/>
    <property type="project" value="TreeGrafter"/>
</dbReference>
<feature type="region of interest" description="Disordered" evidence="10">
    <location>
        <begin position="427"/>
        <end position="616"/>
    </location>
</feature>
<accession>A0A9P3H971</accession>
<evidence type="ECO:0000256" key="6">
    <source>
        <dbReference type="ARBA" id="ARBA00023015"/>
    </source>
</evidence>
<dbReference type="PROSITE" id="PS50157">
    <property type="entry name" value="ZINC_FINGER_C2H2_2"/>
    <property type="match status" value="4"/>
</dbReference>
<feature type="compositionally biased region" description="Low complexity" evidence="10">
    <location>
        <begin position="472"/>
        <end position="488"/>
    </location>
</feature>
<dbReference type="AlphaFoldDB" id="A0A9P3H971"/>
<dbReference type="PROSITE" id="PS00028">
    <property type="entry name" value="ZINC_FINGER_C2H2_1"/>
    <property type="match status" value="4"/>
</dbReference>
<dbReference type="GO" id="GO:0003700">
    <property type="term" value="F:DNA-binding transcription factor activity"/>
    <property type="evidence" value="ECO:0007669"/>
    <property type="project" value="TreeGrafter"/>
</dbReference>
<feature type="domain" description="C2H2-type" evidence="11">
    <location>
        <begin position="814"/>
        <end position="838"/>
    </location>
</feature>
<reference evidence="12" key="2">
    <citation type="journal article" date="2022" name="Microbiol. Resour. Announc.">
        <title>Whole-Genome Sequence of Entomortierella parvispora E1425, a Mucoromycotan Fungus Associated with Burkholderiaceae-Related Endosymbiotic Bacteria.</title>
        <authorList>
            <person name="Herlambang A."/>
            <person name="Guo Y."/>
            <person name="Takashima Y."/>
            <person name="Narisawa K."/>
            <person name="Ohta H."/>
            <person name="Nishizawa T."/>
        </authorList>
    </citation>
    <scope>NUCLEOTIDE SEQUENCE</scope>
    <source>
        <strain evidence="12">E1425</strain>
    </source>
</reference>
<feature type="compositionally biased region" description="Polar residues" evidence="10">
    <location>
        <begin position="700"/>
        <end position="710"/>
    </location>
</feature>
<dbReference type="FunFam" id="3.30.160.60:FF:000446">
    <property type="entry name" value="Zinc finger protein"/>
    <property type="match status" value="1"/>
</dbReference>
<dbReference type="InterPro" id="IPR036236">
    <property type="entry name" value="Znf_C2H2_sf"/>
</dbReference>
<feature type="compositionally biased region" description="Low complexity" evidence="10">
    <location>
        <begin position="729"/>
        <end position="747"/>
    </location>
</feature>
<feature type="compositionally biased region" description="Polar residues" evidence="10">
    <location>
        <begin position="169"/>
        <end position="180"/>
    </location>
</feature>
<gene>
    <name evidence="12" type="ORF">EMPS_04450</name>
</gene>
<keyword evidence="13" id="KW-1185">Reference proteome</keyword>
<evidence type="ECO:0000256" key="5">
    <source>
        <dbReference type="ARBA" id="ARBA00022833"/>
    </source>
</evidence>
<evidence type="ECO:0000259" key="11">
    <source>
        <dbReference type="PROSITE" id="PS50157"/>
    </source>
</evidence>
<dbReference type="EMBL" id="BQFW01000006">
    <property type="protein sequence ID" value="GJJ72093.1"/>
    <property type="molecule type" value="Genomic_DNA"/>
</dbReference>
<dbReference type="SMART" id="SM00355">
    <property type="entry name" value="ZnF_C2H2"/>
    <property type="match status" value="4"/>
</dbReference>
<dbReference type="PANTHER" id="PTHR47427">
    <property type="entry name" value="PROTEIN STE12"/>
    <property type="match status" value="1"/>
</dbReference>
<evidence type="ECO:0000256" key="2">
    <source>
        <dbReference type="ARBA" id="ARBA00022723"/>
    </source>
</evidence>
<feature type="region of interest" description="Disordered" evidence="10">
    <location>
        <begin position="235"/>
        <end position="304"/>
    </location>
</feature>
<dbReference type="Pfam" id="PF00096">
    <property type="entry name" value="zf-C2H2"/>
    <property type="match status" value="3"/>
</dbReference>
<feature type="compositionally biased region" description="Polar residues" evidence="10">
    <location>
        <begin position="8"/>
        <end position="21"/>
    </location>
</feature>
<dbReference type="InterPro" id="IPR052127">
    <property type="entry name" value="STE12_transcription_factor"/>
</dbReference>
<proteinExistence type="predicted"/>
<keyword evidence="6" id="KW-0805">Transcription regulation</keyword>
<dbReference type="PANTHER" id="PTHR47427:SF1">
    <property type="entry name" value="PROTEIN STE12"/>
    <property type="match status" value="1"/>
</dbReference>
<feature type="compositionally biased region" description="Low complexity" evidence="10">
    <location>
        <begin position="239"/>
        <end position="304"/>
    </location>
</feature>
<sequence length="853" mass="94731">MSRGESLISHQQYQPSHNQFQGKGDRHNSSTSPSPMTSHRYASHSHSHSRSYSQSHNHRPYPYPYQRNNNSNGDSSGSVPAESRRNSVPVLSDSNNKTDTDRKMTPTSSANNYYHQAGSRNSWAGHISHSMAPSTTVAVARHEDTFEEDDDYHHAAHNGSYHSVDYRSHPTNSHQQNPSDEYSHHPPSQASSYQHPSSSHYPYSHGQYNPQKQRIQQQHPYYDEDMMMVDSNLNKHRNNSISSNASQQSNGSSSSMSLSVPMLSSASSSSSSLCLSTSTTISNPSMQSPPMMNQHQQHQQQQINKHPCKFPTCGWSFKRFEHLKRHMLVHTKERSFVCDYHGCDKSFSRSDNFSAHLRTHTKKGASVTMSGSASGSGPAGRHESYGVSHGGYSPTMSAADRRSDRHQQISGGLEPIRTHFTSFHDSSTIMSAGGSSSSNAEYMAGNTNGHRHSTGSYPVGYKIDGNGERPLSLSSSSSTRNSYGYQSSEDQHHQLEPKSAVSTSSFTLPPLHMAQQHRQSHRHTKSPSCSVEGHPLEGVSDSLVPKFNTIQLASTTTHSRSRSSSPHQHSARRVTGYEHPNPNPNGESPMMAPRDLPSGHAPENENGDEGTDHEAGLRKGFSSHFASMDTLMARDEDDSGVSRRSPSMSAAMAPTETQNHHPQQYDHQRSMARQTSPPAAYASDSVYYHQQRKSEYYSNYPEQSHHQMSYQPGPPATSRVLSPHHHHSSFSQSHSYGMLRPVPSHSTPLPPPSMMPGNSNSAMLYSSSASSSCSSSSSSSSKNHCCNVTGCMKRFKRLEHLKRHIKTHTLERPFACSTVGCNKRFSRSDNLSQHIKTHQRQLVSKVHWKQRPL</sequence>
<evidence type="ECO:0000256" key="10">
    <source>
        <dbReference type="SAM" id="MobiDB-lite"/>
    </source>
</evidence>
<organism evidence="12 13">
    <name type="scientific">Entomortierella parvispora</name>
    <dbReference type="NCBI Taxonomy" id="205924"/>
    <lineage>
        <taxon>Eukaryota</taxon>
        <taxon>Fungi</taxon>
        <taxon>Fungi incertae sedis</taxon>
        <taxon>Mucoromycota</taxon>
        <taxon>Mortierellomycotina</taxon>
        <taxon>Mortierellomycetes</taxon>
        <taxon>Mortierellales</taxon>
        <taxon>Mortierellaceae</taxon>
        <taxon>Entomortierella</taxon>
    </lineage>
</organism>
<feature type="compositionally biased region" description="Low complexity" evidence="10">
    <location>
        <begin position="185"/>
        <end position="205"/>
    </location>
</feature>
<feature type="compositionally biased region" description="Low complexity" evidence="10">
    <location>
        <begin position="642"/>
        <end position="654"/>
    </location>
</feature>
<evidence type="ECO:0000256" key="4">
    <source>
        <dbReference type="ARBA" id="ARBA00022771"/>
    </source>
</evidence>
<feature type="region of interest" description="Disordered" evidence="10">
    <location>
        <begin position="635"/>
        <end position="685"/>
    </location>
</feature>
<evidence type="ECO:0000256" key="1">
    <source>
        <dbReference type="ARBA" id="ARBA00004123"/>
    </source>
</evidence>
<evidence type="ECO:0000313" key="12">
    <source>
        <dbReference type="EMBL" id="GJJ72093.1"/>
    </source>
</evidence>
<keyword evidence="5" id="KW-0862">Zinc</keyword>